<evidence type="ECO:0008006" key="4">
    <source>
        <dbReference type="Google" id="ProtNLM"/>
    </source>
</evidence>
<dbReference type="AlphaFoldDB" id="A0A5S3X6K4"/>
<dbReference type="PANTHER" id="PTHR46580">
    <property type="entry name" value="SENSOR KINASE-RELATED"/>
    <property type="match status" value="1"/>
</dbReference>
<organism evidence="2 3">
    <name type="scientific">Pseudoalteromonas rubra</name>
    <dbReference type="NCBI Taxonomy" id="43658"/>
    <lineage>
        <taxon>Bacteria</taxon>
        <taxon>Pseudomonadati</taxon>
        <taxon>Pseudomonadota</taxon>
        <taxon>Gammaproteobacteria</taxon>
        <taxon>Alteromonadales</taxon>
        <taxon>Pseudoalteromonadaceae</taxon>
        <taxon>Pseudoalteromonas</taxon>
    </lineage>
</organism>
<evidence type="ECO:0000256" key="1">
    <source>
        <dbReference type="ARBA" id="ARBA00022729"/>
    </source>
</evidence>
<name>A0A5S3X6K4_9GAMM</name>
<sequence length="476" mass="53990">MPQPHWITQRRTIKMNLPPWFYWLLLLLAGILGLPCPAQAQMLGSAPPLQWQHKETRHLWLAGESGDIETYRYDKVGYQFLKTLRTTGIKAVAMDLVRLADESVPVPVVLAEDGIYRYTNTGLMPLVKAPHLYQQSPHWLLSTLRDIRFSMDLDENGLSDFILPYFGQLTLLLQQQDGSFQRQQVKLEHTYALSTHQSENYALTISLPAHFALQDINQDKHMDLTFVIGEQIFALKRTEAGFSDNLQSWSFAAADEDKSRQFGALLDATGDGIIDVLVKESGEGDSHRILVFPGFLNPATRVWQVSDTAAAIVKMDDELLHFGYGDFNGDGRPDLYSVSASVGLSSVLSLMSDRVLELDFNLYLQGNDGQFKRQRRASKTLHMALDLRQMSQDWLFRVTDINNDGLSDLIFFDDEQNLMLCFGERKTGLSRRSQPLALSVKGKPGKVVLLNNTGQTSIWFLQHNEQSEKVYIKYQL</sequence>
<evidence type="ECO:0000313" key="3">
    <source>
        <dbReference type="Proteomes" id="UP000306719"/>
    </source>
</evidence>
<comment type="caution">
    <text evidence="2">The sequence shown here is derived from an EMBL/GenBank/DDBJ whole genome shotgun (WGS) entry which is preliminary data.</text>
</comment>
<protein>
    <recommendedName>
        <fullName evidence="4">VCBS repeat-containing protein</fullName>
    </recommendedName>
</protein>
<dbReference type="PANTHER" id="PTHR46580:SF2">
    <property type="entry name" value="MAM DOMAIN-CONTAINING PROTEIN"/>
    <property type="match status" value="1"/>
</dbReference>
<gene>
    <name evidence="2" type="ORF">CWB98_03550</name>
</gene>
<dbReference type="Gene3D" id="2.130.10.130">
    <property type="entry name" value="Integrin alpha, N-terminal"/>
    <property type="match status" value="1"/>
</dbReference>
<keyword evidence="1" id="KW-0732">Signal</keyword>
<reference evidence="2 3" key="1">
    <citation type="submission" date="2018-01" db="EMBL/GenBank/DDBJ databases">
        <authorList>
            <person name="Paulsen S."/>
            <person name="Gram L.K."/>
        </authorList>
    </citation>
    <scope>NUCLEOTIDE SEQUENCE [LARGE SCALE GENOMIC DNA]</scope>
    <source>
        <strain evidence="2 3">S2599</strain>
    </source>
</reference>
<dbReference type="EMBL" id="PNCJ01000005">
    <property type="protein sequence ID" value="TMP39674.1"/>
    <property type="molecule type" value="Genomic_DNA"/>
</dbReference>
<accession>A0A5S3X6K4</accession>
<proteinExistence type="predicted"/>
<dbReference type="OrthoDB" id="7054769at2"/>
<dbReference type="SUPFAM" id="SSF69318">
    <property type="entry name" value="Integrin alpha N-terminal domain"/>
    <property type="match status" value="1"/>
</dbReference>
<dbReference type="InterPro" id="IPR013517">
    <property type="entry name" value="FG-GAP"/>
</dbReference>
<reference evidence="3" key="2">
    <citation type="submission" date="2019-06" db="EMBL/GenBank/DDBJ databases">
        <title>Co-occurence of chitin degradation, pigmentation and bioactivity in marine Pseudoalteromonas.</title>
        <authorList>
            <person name="Sonnenschein E.C."/>
            <person name="Bech P.K."/>
        </authorList>
    </citation>
    <scope>NUCLEOTIDE SEQUENCE [LARGE SCALE GENOMIC DNA]</scope>
    <source>
        <strain evidence="3">S2599</strain>
    </source>
</reference>
<evidence type="ECO:0000313" key="2">
    <source>
        <dbReference type="EMBL" id="TMP39674.1"/>
    </source>
</evidence>
<dbReference type="Proteomes" id="UP000306719">
    <property type="component" value="Unassembled WGS sequence"/>
</dbReference>
<dbReference type="InterPro" id="IPR028994">
    <property type="entry name" value="Integrin_alpha_N"/>
</dbReference>
<dbReference type="Pfam" id="PF13517">
    <property type="entry name" value="FG-GAP_3"/>
    <property type="match status" value="1"/>
</dbReference>